<dbReference type="EC" id="2.5.1.19" evidence="3"/>
<evidence type="ECO:0000313" key="10">
    <source>
        <dbReference type="Proteomes" id="UP000464318"/>
    </source>
</evidence>
<evidence type="ECO:0000313" key="9">
    <source>
        <dbReference type="EMBL" id="QHN65334.1"/>
    </source>
</evidence>
<dbReference type="GO" id="GO:0009073">
    <property type="term" value="P:aromatic amino acid family biosynthetic process"/>
    <property type="evidence" value="ECO:0007669"/>
    <property type="project" value="UniProtKB-KW"/>
</dbReference>
<evidence type="ECO:0000256" key="1">
    <source>
        <dbReference type="ARBA" id="ARBA00004811"/>
    </source>
</evidence>
<dbReference type="EMBL" id="CP029149">
    <property type="protein sequence ID" value="QHN65334.1"/>
    <property type="molecule type" value="Genomic_DNA"/>
</dbReference>
<proteinExistence type="inferred from homology"/>
<comment type="catalytic activity">
    <reaction evidence="8">
        <text>3-phosphoshikimate + phosphoenolpyruvate = 5-O-(1-carboxyvinyl)-3-phosphoshikimate + phosphate</text>
        <dbReference type="Rhea" id="RHEA:21256"/>
        <dbReference type="ChEBI" id="CHEBI:43474"/>
        <dbReference type="ChEBI" id="CHEBI:57701"/>
        <dbReference type="ChEBI" id="CHEBI:58702"/>
        <dbReference type="ChEBI" id="CHEBI:145989"/>
        <dbReference type="EC" id="2.5.1.19"/>
    </reaction>
    <physiologicalReaction direction="left-to-right" evidence="8">
        <dbReference type="Rhea" id="RHEA:21257"/>
    </physiologicalReaction>
</comment>
<evidence type="ECO:0000256" key="6">
    <source>
        <dbReference type="ARBA" id="ARBA00023141"/>
    </source>
</evidence>
<gene>
    <name evidence="9" type="ORF">DBX24_05250</name>
</gene>
<dbReference type="PANTHER" id="PTHR21090">
    <property type="entry name" value="AROM/DEHYDROQUINATE SYNTHASE"/>
    <property type="match status" value="1"/>
</dbReference>
<evidence type="ECO:0000256" key="7">
    <source>
        <dbReference type="ARBA" id="ARBA00030046"/>
    </source>
</evidence>
<dbReference type="PANTHER" id="PTHR21090:SF5">
    <property type="entry name" value="PENTAFUNCTIONAL AROM POLYPEPTIDE"/>
    <property type="match status" value="1"/>
</dbReference>
<dbReference type="PIRSF" id="PIRSF000505">
    <property type="entry name" value="EPSPS"/>
    <property type="match status" value="1"/>
</dbReference>
<evidence type="ECO:0000256" key="8">
    <source>
        <dbReference type="ARBA" id="ARBA00044633"/>
    </source>
</evidence>
<keyword evidence="10" id="KW-1185">Reference proteome</keyword>
<dbReference type="InterPro" id="IPR036968">
    <property type="entry name" value="Enolpyruvate_Tfrase_sf"/>
</dbReference>
<dbReference type="InterPro" id="IPR001986">
    <property type="entry name" value="Enolpyruvate_Tfrase_dom"/>
</dbReference>
<protein>
    <recommendedName>
        <fullName evidence="3">3-phosphoshikimate 1-carboxyvinyltransferase</fullName>
        <ecNumber evidence="3">2.5.1.19</ecNumber>
    </recommendedName>
    <alternativeName>
        <fullName evidence="7">5-enolpyruvylshikimate-3-phosphate synthase</fullName>
    </alternativeName>
</protein>
<dbReference type="RefSeq" id="WP_120489639.1">
    <property type="nucleotide sequence ID" value="NZ_CP029149.1"/>
</dbReference>
<dbReference type="OrthoDB" id="9809920at2"/>
<reference evidence="9 10" key="1">
    <citation type="submission" date="2018-04" db="EMBL/GenBank/DDBJ databases">
        <title>Characteristic and Complete Genome Sequencing of A Novel Member of Infective Endocarditis Causative Bacteria: Bergeyella cardium QL-PH.</title>
        <authorList>
            <person name="Pan H."/>
            <person name="Sun E."/>
            <person name="Zhang Y."/>
        </authorList>
    </citation>
    <scope>NUCLEOTIDE SEQUENCE [LARGE SCALE GENOMIC DNA]</scope>
    <source>
        <strain evidence="9 10">HPQL</strain>
    </source>
</reference>
<dbReference type="Gene3D" id="3.65.10.10">
    <property type="entry name" value="Enolpyruvate transferase domain"/>
    <property type="match status" value="2"/>
</dbReference>
<dbReference type="Pfam" id="PF00275">
    <property type="entry name" value="EPSP_synthase"/>
    <property type="match status" value="1"/>
</dbReference>
<accession>A0A6P1QX99</accession>
<evidence type="ECO:0000256" key="4">
    <source>
        <dbReference type="ARBA" id="ARBA00022605"/>
    </source>
</evidence>
<dbReference type="GO" id="GO:0003866">
    <property type="term" value="F:3-phosphoshikimate 1-carboxyvinyltransferase activity"/>
    <property type="evidence" value="ECO:0007669"/>
    <property type="project" value="UniProtKB-EC"/>
</dbReference>
<dbReference type="UniPathway" id="UPA00053">
    <property type="reaction ID" value="UER00089"/>
</dbReference>
<dbReference type="PROSITE" id="PS00885">
    <property type="entry name" value="EPSP_SYNTHASE_2"/>
    <property type="match status" value="1"/>
</dbReference>
<evidence type="ECO:0000256" key="3">
    <source>
        <dbReference type="ARBA" id="ARBA00012450"/>
    </source>
</evidence>
<comment type="pathway">
    <text evidence="1">Metabolic intermediate biosynthesis; chorismate biosynthesis; chorismate from D-erythrose 4-phosphate and phosphoenolpyruvate: step 6/7.</text>
</comment>
<dbReference type="SUPFAM" id="SSF55205">
    <property type="entry name" value="EPT/RTPC-like"/>
    <property type="match status" value="1"/>
</dbReference>
<keyword evidence="6" id="KW-0057">Aromatic amino acid biosynthesis</keyword>
<evidence type="ECO:0000256" key="5">
    <source>
        <dbReference type="ARBA" id="ARBA00022679"/>
    </source>
</evidence>
<dbReference type="KEGG" id="bcad:DBX24_05250"/>
<dbReference type="GO" id="GO:0009423">
    <property type="term" value="P:chorismate biosynthetic process"/>
    <property type="evidence" value="ECO:0007669"/>
    <property type="project" value="UniProtKB-UniPathway"/>
</dbReference>
<dbReference type="InterPro" id="IPR023193">
    <property type="entry name" value="EPSP_synthase_CS"/>
</dbReference>
<dbReference type="InterPro" id="IPR013792">
    <property type="entry name" value="RNA3'P_cycl/enolpyr_Trfase_a/b"/>
</dbReference>
<dbReference type="Proteomes" id="UP000464318">
    <property type="component" value="Chromosome"/>
</dbReference>
<name>A0A6P1QX99_9FLAO</name>
<organism evidence="9 10">
    <name type="scientific">Bergeyella cardium</name>
    <dbReference type="NCBI Taxonomy" id="1585976"/>
    <lineage>
        <taxon>Bacteria</taxon>
        <taxon>Pseudomonadati</taxon>
        <taxon>Bacteroidota</taxon>
        <taxon>Flavobacteriia</taxon>
        <taxon>Flavobacteriales</taxon>
        <taxon>Weeksellaceae</taxon>
        <taxon>Bergeyella</taxon>
    </lineage>
</organism>
<keyword evidence="4" id="KW-0028">Amino-acid biosynthesis</keyword>
<dbReference type="AlphaFoldDB" id="A0A6P1QX99"/>
<dbReference type="InterPro" id="IPR006264">
    <property type="entry name" value="EPSP_synthase"/>
</dbReference>
<dbReference type="GO" id="GO:0008652">
    <property type="term" value="P:amino acid biosynthetic process"/>
    <property type="evidence" value="ECO:0007669"/>
    <property type="project" value="UniProtKB-KW"/>
</dbReference>
<comment type="similarity">
    <text evidence="2">Belongs to the EPSP synthase family.</text>
</comment>
<sequence>MKIHKPKLPKEIQIKGSKSETNRLLILQKVLGAIEILNPSSSQDTELLKSALASQNKIIDVHNAGTAMRFLTSFFAIQEGRETLLTGSERMKQRPISPLVEALQELGADIQYLERAGFPPLKIKGKKIEKSSVRIPAGISSQFITSLILIGGSLASGLMIELVGEITSRPYLEMTLKILKTLYPNAPISFQGQKIFIPYLLNAKPSQSSFIVESDWSSASYFYSFAAIGRREIKLSNFKRDSLQGDAVVSKIYRNFFGVETVFNDNEHSLSLIPKADFSRPTEIHLDMNDCPDIAQTVCVTAAAMQIPFTIEGLATLKIKETDRLLALHNELKKLGCHTETSHCSIKTLHYTKPELPISIKTYDDHRMAMSFAPYSLLQEIEIQNPEVVEKSYPEFWKDLGI</sequence>
<evidence type="ECO:0000256" key="2">
    <source>
        <dbReference type="ARBA" id="ARBA00009948"/>
    </source>
</evidence>
<keyword evidence="5 9" id="KW-0808">Transferase</keyword>